<dbReference type="RefSeq" id="WP_006558352.1">
    <property type="nucleotide sequence ID" value="NZ_BABS01000030.1"/>
</dbReference>
<dbReference type="AlphaFoldDB" id="F7VD87"/>
<protein>
    <recommendedName>
        <fullName evidence="3">DUF3574 domain-containing protein</fullName>
    </recommendedName>
</protein>
<reference evidence="1 2" key="1">
    <citation type="journal article" date="2011" name="Biochem. Biophys. Res. Commun.">
        <title>Increased number of Arginine-based salt bridges contributes to the thermotolerance of thermotolerant acetic acid bacteria, Acetobacter tropicalis SKU1100.</title>
        <authorList>
            <person name="Matsutani M."/>
            <person name="Hirakawa H."/>
            <person name="Nishikura M."/>
            <person name="Soemphol W."/>
            <person name="Ali I.A.I."/>
            <person name="Yakushi T."/>
            <person name="Matsushita K."/>
        </authorList>
    </citation>
    <scope>NUCLEOTIDE SEQUENCE [LARGE SCALE GENOMIC DNA]</scope>
    <source>
        <strain evidence="1 2">NBRC 101654</strain>
    </source>
</reference>
<name>F7VD87_9PROT</name>
<dbReference type="EMBL" id="BABS01000030">
    <property type="protein sequence ID" value="GAA08332.1"/>
    <property type="molecule type" value="Genomic_DNA"/>
</dbReference>
<comment type="caution">
    <text evidence="1">The sequence shown here is derived from an EMBL/GenBank/DDBJ whole genome shotgun (WGS) entry which is preliminary data.</text>
</comment>
<evidence type="ECO:0000313" key="2">
    <source>
        <dbReference type="Proteomes" id="UP000004319"/>
    </source>
</evidence>
<dbReference type="Pfam" id="PF12098">
    <property type="entry name" value="DUF3574"/>
    <property type="match status" value="1"/>
</dbReference>
<proteinExistence type="predicted"/>
<organism evidence="1 2">
    <name type="scientific">Acetobacter tropicalis NBRC 101654</name>
    <dbReference type="NCBI Taxonomy" id="749388"/>
    <lineage>
        <taxon>Bacteria</taxon>
        <taxon>Pseudomonadati</taxon>
        <taxon>Pseudomonadota</taxon>
        <taxon>Alphaproteobacteria</taxon>
        <taxon>Acetobacterales</taxon>
        <taxon>Acetobacteraceae</taxon>
        <taxon>Acetobacter</taxon>
    </lineage>
</organism>
<gene>
    <name evidence="1" type="ORF">ATPR_1336</name>
</gene>
<evidence type="ECO:0008006" key="3">
    <source>
        <dbReference type="Google" id="ProtNLM"/>
    </source>
</evidence>
<dbReference type="Proteomes" id="UP000004319">
    <property type="component" value="Unassembled WGS sequence"/>
</dbReference>
<sequence>MPARFRSDLLPHLLAGSTMLVMLSACTGENAQHDPTLHNPHHTLSTQLGGHSFHPPNTTPDVFLATSENAEQEIQTRSDVCRALTAEPTLTITLMFGLKRPHGVDITPHEWQDFVETTITPRFPSGLSVLPVEGQWQDRVTGKIGQEPSRFVLIAAPASTPHLAQKLTDIRSSYQRRFDQQAVGVTITPSCSAF</sequence>
<dbReference type="InterPro" id="IPR021957">
    <property type="entry name" value="DUF3574"/>
</dbReference>
<accession>F7VD87</accession>
<evidence type="ECO:0000313" key="1">
    <source>
        <dbReference type="EMBL" id="GAA08332.1"/>
    </source>
</evidence>
<dbReference type="PROSITE" id="PS51257">
    <property type="entry name" value="PROKAR_LIPOPROTEIN"/>
    <property type="match status" value="1"/>
</dbReference>